<reference evidence="2" key="1">
    <citation type="submission" date="2020-05" db="EMBL/GenBank/DDBJ databases">
        <authorList>
            <person name="Chiriac C."/>
            <person name="Salcher M."/>
            <person name="Ghai R."/>
            <person name="Kavagutti S V."/>
        </authorList>
    </citation>
    <scope>NUCLEOTIDE SEQUENCE</scope>
</reference>
<proteinExistence type="predicted"/>
<accession>A0A6J5YCM5</accession>
<sequence length="59" mass="6033">MKKNVENRLAASIGGVQCDIHTRSSAVMSASASSAASRTHARRATSMNRGSLSSNGTPG</sequence>
<feature type="compositionally biased region" description="Polar residues" evidence="1">
    <location>
        <begin position="47"/>
        <end position="59"/>
    </location>
</feature>
<feature type="compositionally biased region" description="Low complexity" evidence="1">
    <location>
        <begin position="29"/>
        <end position="38"/>
    </location>
</feature>
<evidence type="ECO:0000313" key="2">
    <source>
        <dbReference type="EMBL" id="CAB4323643.1"/>
    </source>
</evidence>
<protein>
    <submittedName>
        <fullName evidence="2">Unannotated protein</fullName>
    </submittedName>
</protein>
<organism evidence="2">
    <name type="scientific">freshwater metagenome</name>
    <dbReference type="NCBI Taxonomy" id="449393"/>
    <lineage>
        <taxon>unclassified sequences</taxon>
        <taxon>metagenomes</taxon>
        <taxon>ecological metagenomes</taxon>
    </lineage>
</organism>
<dbReference type="EMBL" id="CAEMXZ010000059">
    <property type="protein sequence ID" value="CAB4323643.1"/>
    <property type="molecule type" value="Genomic_DNA"/>
</dbReference>
<feature type="region of interest" description="Disordered" evidence="1">
    <location>
        <begin position="29"/>
        <end position="59"/>
    </location>
</feature>
<gene>
    <name evidence="2" type="ORF">UFOPK1392_01400</name>
</gene>
<evidence type="ECO:0000256" key="1">
    <source>
        <dbReference type="SAM" id="MobiDB-lite"/>
    </source>
</evidence>
<dbReference type="AlphaFoldDB" id="A0A6J5YCM5"/>
<name>A0A6J5YCM5_9ZZZZ</name>